<name>A0A7X2IP16_9BURK</name>
<dbReference type="CDD" id="cd01948">
    <property type="entry name" value="EAL"/>
    <property type="match status" value="1"/>
</dbReference>
<organism evidence="5 6">
    <name type="scientific">Pseudoduganella rivuli</name>
    <dbReference type="NCBI Taxonomy" id="2666085"/>
    <lineage>
        <taxon>Bacteria</taxon>
        <taxon>Pseudomonadati</taxon>
        <taxon>Pseudomonadota</taxon>
        <taxon>Betaproteobacteria</taxon>
        <taxon>Burkholderiales</taxon>
        <taxon>Oxalobacteraceae</taxon>
        <taxon>Telluria group</taxon>
        <taxon>Pseudoduganella</taxon>
    </lineage>
</organism>
<feature type="domain" description="GGDEF" evidence="4">
    <location>
        <begin position="224"/>
        <end position="357"/>
    </location>
</feature>
<dbReference type="Pfam" id="PF00563">
    <property type="entry name" value="EAL"/>
    <property type="match status" value="1"/>
</dbReference>
<dbReference type="GO" id="GO:0071732">
    <property type="term" value="P:cellular response to nitric oxide"/>
    <property type="evidence" value="ECO:0007669"/>
    <property type="project" value="UniProtKB-ARBA"/>
</dbReference>
<evidence type="ECO:0000313" key="5">
    <source>
        <dbReference type="EMBL" id="MRV73117.1"/>
    </source>
</evidence>
<dbReference type="Gene3D" id="3.20.20.450">
    <property type="entry name" value="EAL domain"/>
    <property type="match status" value="1"/>
</dbReference>
<keyword evidence="6" id="KW-1185">Reference proteome</keyword>
<dbReference type="SMART" id="SM00091">
    <property type="entry name" value="PAS"/>
    <property type="match status" value="1"/>
</dbReference>
<dbReference type="Gene3D" id="3.30.450.20">
    <property type="entry name" value="PAS domain"/>
    <property type="match status" value="1"/>
</dbReference>
<dbReference type="Pfam" id="PF13188">
    <property type="entry name" value="PAS_8"/>
    <property type="match status" value="1"/>
</dbReference>
<dbReference type="PROSITE" id="PS50883">
    <property type="entry name" value="EAL"/>
    <property type="match status" value="1"/>
</dbReference>
<protein>
    <submittedName>
        <fullName evidence="5">EAL domain-containing protein</fullName>
    </submittedName>
</protein>
<dbReference type="InterPro" id="IPR029787">
    <property type="entry name" value="Nucleotide_cyclase"/>
</dbReference>
<dbReference type="SUPFAM" id="SSF55785">
    <property type="entry name" value="PYP-like sensor domain (PAS domain)"/>
    <property type="match status" value="1"/>
</dbReference>
<dbReference type="SMART" id="SM00267">
    <property type="entry name" value="GGDEF"/>
    <property type="match status" value="1"/>
</dbReference>
<dbReference type="FunFam" id="3.30.70.270:FF:000001">
    <property type="entry name" value="Diguanylate cyclase domain protein"/>
    <property type="match status" value="1"/>
</dbReference>
<dbReference type="InterPro" id="IPR035919">
    <property type="entry name" value="EAL_sf"/>
</dbReference>
<dbReference type="RefSeq" id="WP_154375383.1">
    <property type="nucleotide sequence ID" value="NZ_WKJJ01000009.1"/>
</dbReference>
<dbReference type="NCBIfam" id="TIGR00229">
    <property type="entry name" value="sensory_box"/>
    <property type="match status" value="1"/>
</dbReference>
<dbReference type="InterPro" id="IPR052155">
    <property type="entry name" value="Biofilm_reg_signaling"/>
</dbReference>
<dbReference type="NCBIfam" id="TIGR00254">
    <property type="entry name" value="GGDEF"/>
    <property type="match status" value="1"/>
</dbReference>
<dbReference type="SUPFAM" id="SSF141868">
    <property type="entry name" value="EAL domain-like"/>
    <property type="match status" value="1"/>
</dbReference>
<proteinExistence type="predicted"/>
<evidence type="ECO:0000256" key="1">
    <source>
        <dbReference type="ARBA" id="ARBA00051114"/>
    </source>
</evidence>
<dbReference type="InterPro" id="IPR000160">
    <property type="entry name" value="GGDEF_dom"/>
</dbReference>
<dbReference type="PANTHER" id="PTHR44757">
    <property type="entry name" value="DIGUANYLATE CYCLASE DGCP"/>
    <property type="match status" value="1"/>
</dbReference>
<dbReference type="Pfam" id="PF00990">
    <property type="entry name" value="GGDEF"/>
    <property type="match status" value="1"/>
</dbReference>
<dbReference type="PROSITE" id="PS50887">
    <property type="entry name" value="GGDEF"/>
    <property type="match status" value="1"/>
</dbReference>
<evidence type="ECO:0000313" key="6">
    <source>
        <dbReference type="Proteomes" id="UP000446768"/>
    </source>
</evidence>
<dbReference type="FunFam" id="3.20.20.450:FF:000001">
    <property type="entry name" value="Cyclic di-GMP phosphodiesterase yahA"/>
    <property type="match status" value="1"/>
</dbReference>
<evidence type="ECO:0000259" key="3">
    <source>
        <dbReference type="PROSITE" id="PS50883"/>
    </source>
</evidence>
<keyword evidence="2" id="KW-0175">Coiled coil</keyword>
<dbReference type="EMBL" id="WKJJ01000009">
    <property type="protein sequence ID" value="MRV73117.1"/>
    <property type="molecule type" value="Genomic_DNA"/>
</dbReference>
<accession>A0A7X2IP16</accession>
<dbReference type="AlphaFoldDB" id="A0A7X2IP16"/>
<dbReference type="InterPro" id="IPR043128">
    <property type="entry name" value="Rev_trsase/Diguanyl_cyclase"/>
</dbReference>
<dbReference type="GO" id="GO:0071111">
    <property type="term" value="F:cyclic-guanylate-specific phosphodiesterase activity"/>
    <property type="evidence" value="ECO:0007669"/>
    <property type="project" value="UniProtKB-EC"/>
</dbReference>
<dbReference type="SMART" id="SM00052">
    <property type="entry name" value="EAL"/>
    <property type="match status" value="1"/>
</dbReference>
<feature type="coiled-coil region" evidence="2">
    <location>
        <begin position="30"/>
        <end position="78"/>
    </location>
</feature>
<dbReference type="CDD" id="cd01949">
    <property type="entry name" value="GGDEF"/>
    <property type="match status" value="1"/>
</dbReference>
<reference evidence="5 6" key="1">
    <citation type="submission" date="2019-11" db="EMBL/GenBank/DDBJ databases">
        <title>Novel species isolated from a subtropical stream in China.</title>
        <authorList>
            <person name="Lu H."/>
        </authorList>
    </citation>
    <scope>NUCLEOTIDE SEQUENCE [LARGE SCALE GENOMIC DNA]</scope>
    <source>
        <strain evidence="5 6">FT92W</strain>
    </source>
</reference>
<dbReference type="SUPFAM" id="SSF55073">
    <property type="entry name" value="Nucleotide cyclase"/>
    <property type="match status" value="1"/>
</dbReference>
<dbReference type="Gene3D" id="3.30.70.270">
    <property type="match status" value="1"/>
</dbReference>
<evidence type="ECO:0000256" key="2">
    <source>
        <dbReference type="SAM" id="Coils"/>
    </source>
</evidence>
<dbReference type="CDD" id="cd00130">
    <property type="entry name" value="PAS"/>
    <property type="match status" value="1"/>
</dbReference>
<evidence type="ECO:0000259" key="4">
    <source>
        <dbReference type="PROSITE" id="PS50887"/>
    </source>
</evidence>
<comment type="caution">
    <text evidence="5">The sequence shown here is derived from an EMBL/GenBank/DDBJ whole genome shotgun (WGS) entry which is preliminary data.</text>
</comment>
<dbReference type="InterPro" id="IPR001633">
    <property type="entry name" value="EAL_dom"/>
</dbReference>
<feature type="domain" description="EAL" evidence="3">
    <location>
        <begin position="366"/>
        <end position="620"/>
    </location>
</feature>
<comment type="catalytic activity">
    <reaction evidence="1">
        <text>3',3'-c-di-GMP + H2O = 5'-phosphoguanylyl(3'-&gt;5')guanosine + H(+)</text>
        <dbReference type="Rhea" id="RHEA:24902"/>
        <dbReference type="ChEBI" id="CHEBI:15377"/>
        <dbReference type="ChEBI" id="CHEBI:15378"/>
        <dbReference type="ChEBI" id="CHEBI:58754"/>
        <dbReference type="ChEBI" id="CHEBI:58805"/>
        <dbReference type="EC" id="3.1.4.52"/>
    </reaction>
    <physiologicalReaction direction="left-to-right" evidence="1">
        <dbReference type="Rhea" id="RHEA:24903"/>
    </physiologicalReaction>
</comment>
<dbReference type="InterPro" id="IPR035965">
    <property type="entry name" value="PAS-like_dom_sf"/>
</dbReference>
<dbReference type="InterPro" id="IPR000014">
    <property type="entry name" value="PAS"/>
</dbReference>
<dbReference type="PANTHER" id="PTHR44757:SF2">
    <property type="entry name" value="BIOFILM ARCHITECTURE MAINTENANCE PROTEIN MBAA"/>
    <property type="match status" value="1"/>
</dbReference>
<gene>
    <name evidence="5" type="ORF">GJ700_15515</name>
</gene>
<dbReference type="Proteomes" id="UP000446768">
    <property type="component" value="Unassembled WGS sequence"/>
</dbReference>
<sequence length="628" mass="69638">MTQLDTGGAAPPGFPLAPQVAVPTVASRSLLRERAARKEAETLLEQKSRELYDINQNLRQLNTHIEESEARYRTLVELIPDAIWIHADGKIIFMNPAALHLFGAHAPDQLLGTQAMERIAADCHQQAQAGTYSDIAMAQLVPRKALRVARLDGEQVEVEFFASRIWFNNADAVMSVAHDVTERRLHEKAIEHQATHDQLTGLPNRALFLDRLGHAIKRAERRHERLAVIFIDLDKFKQVNDTLGHAVGDDLLRAVAENLRHSVREFDTVARLGGDEFVILLDSPLGDTTPGMIAERIGNNLAKPVMLAGQEHVITGSMGLSLFPEDGAQAENLLRQADIAMYRAKEAGRNGFQFFTQEMQNRLDARVTLEQGLLRALQRDEFVLHYQPQIDLASGRVIGLEALLRWQSPELGLVPPMQFIPVAEESNLITAIGSWVLDKACATLRKWIDAGVPVVPVAVNVAASQFSHQSLEPMLQEMLEKYDLEPSLLEFELTESLSMDDPEASIALMHRLKAVGIAMAIDDFGTGYSNLSYLKRFPVDKLKIDQSFTRGLVNDAEDRSIVTAVIRLAHSLGLRTIAEGVETEGQLRLLAAQGCDEIQGYYFSRPLPEVGMVAMLKSGVVMDLGVLR</sequence>